<organism evidence="1">
    <name type="scientific">Anopheles coluzzii</name>
    <name type="common">African malaria mosquito</name>
    <dbReference type="NCBI Taxonomy" id="1518534"/>
    <lineage>
        <taxon>Eukaryota</taxon>
        <taxon>Metazoa</taxon>
        <taxon>Ecdysozoa</taxon>
        <taxon>Arthropoda</taxon>
        <taxon>Hexapoda</taxon>
        <taxon>Insecta</taxon>
        <taxon>Pterygota</taxon>
        <taxon>Neoptera</taxon>
        <taxon>Endopterygota</taxon>
        <taxon>Diptera</taxon>
        <taxon>Nematocera</taxon>
        <taxon>Culicoidea</taxon>
        <taxon>Culicidae</taxon>
        <taxon>Anophelinae</taxon>
        <taxon>Anopheles</taxon>
    </lineage>
</organism>
<evidence type="ECO:0000313" key="1">
    <source>
        <dbReference type="EnsemblMetazoa" id="ACOM032622-PA.1"/>
    </source>
</evidence>
<name>A0A8W7PJ50_ANOCL</name>
<accession>A0A8W7PJ50</accession>
<dbReference type="AlphaFoldDB" id="A0A8W7PJ50"/>
<reference evidence="1" key="1">
    <citation type="submission" date="2022-08" db="UniProtKB">
        <authorList>
            <consortium name="EnsemblMetazoa"/>
        </authorList>
    </citation>
    <scope>IDENTIFICATION</scope>
</reference>
<protein>
    <submittedName>
        <fullName evidence="1">Uncharacterized protein</fullName>
    </submittedName>
</protein>
<proteinExistence type="predicted"/>
<dbReference type="Proteomes" id="UP000075882">
    <property type="component" value="Unassembled WGS sequence"/>
</dbReference>
<sequence>MFCLSIGTLADLIKLLRVHLIVRHCAARAALLLEQLLPILEVGIELTDCGQYQPQERWRRFDESMNVRFSLYPAAIDACSSDFITDAYESCSRVYFPTSAMFTFLYTLSTRSARSRHDCIKFAGLGVGRFSCSRSFRMSTTPACSISSGT</sequence>
<dbReference type="EnsemblMetazoa" id="ACOM032622-RA">
    <property type="protein sequence ID" value="ACOM032622-PA.1"/>
    <property type="gene ID" value="ACOM032622"/>
</dbReference>